<dbReference type="PANTHER" id="PTHR10578:SF107">
    <property type="entry name" value="2-HYDROXYACID OXIDASE 1"/>
    <property type="match status" value="1"/>
</dbReference>
<dbReference type="Pfam" id="PF01070">
    <property type="entry name" value="FMN_dh"/>
    <property type="match status" value="1"/>
</dbReference>
<evidence type="ECO:0000256" key="4">
    <source>
        <dbReference type="ARBA" id="ARBA00023002"/>
    </source>
</evidence>
<feature type="binding site" evidence="7">
    <location>
        <begin position="317"/>
        <end position="321"/>
    </location>
    <ligand>
        <name>FMN</name>
        <dbReference type="ChEBI" id="CHEBI:58210"/>
    </ligand>
</feature>
<dbReference type="Proteomes" id="UP000466966">
    <property type="component" value="Unassembled WGS sequence"/>
</dbReference>
<feature type="binding site" evidence="7">
    <location>
        <position position="32"/>
    </location>
    <ligand>
        <name>glyoxylate</name>
        <dbReference type="ChEBI" id="CHEBI:36655"/>
    </ligand>
</feature>
<dbReference type="FunFam" id="3.20.20.70:FF:000029">
    <property type="entry name" value="L-lactate dehydrogenase"/>
    <property type="match status" value="1"/>
</dbReference>
<dbReference type="GO" id="GO:0004459">
    <property type="term" value="F:L-lactate dehydrogenase (NAD+) activity"/>
    <property type="evidence" value="ECO:0007669"/>
    <property type="project" value="TreeGrafter"/>
</dbReference>
<evidence type="ECO:0000256" key="6">
    <source>
        <dbReference type="PIRSR" id="PIRSR000138-1"/>
    </source>
</evidence>
<feature type="binding site" evidence="7">
    <location>
        <position position="162"/>
    </location>
    <ligand>
        <name>FMN</name>
        <dbReference type="ChEBI" id="CHEBI:58210"/>
    </ligand>
</feature>
<dbReference type="InterPro" id="IPR013785">
    <property type="entry name" value="Aldolase_TIM"/>
</dbReference>
<feature type="binding site" evidence="7">
    <location>
        <position position="134"/>
    </location>
    <ligand>
        <name>FMN</name>
        <dbReference type="ChEBI" id="CHEBI:58210"/>
    </ligand>
</feature>
<feature type="binding site" evidence="7">
    <location>
        <position position="284"/>
    </location>
    <ligand>
        <name>FMN</name>
        <dbReference type="ChEBI" id="CHEBI:58210"/>
    </ligand>
</feature>
<feature type="binding site" evidence="7">
    <location>
        <position position="171"/>
    </location>
    <ligand>
        <name>glyoxylate</name>
        <dbReference type="ChEBI" id="CHEBI:36655"/>
    </ligand>
</feature>
<feature type="active site" description="Proton acceptor" evidence="6">
    <location>
        <position position="286"/>
    </location>
</feature>
<sequence length="390" mass="42348">MIGLPAPDLGCWNIADLRERARARLPRGVWEYLERGVEDETGMARNRAAFDRLQFRPRVLRDVSAIDVSTEVFGRKAALPLALAPTGAAGMMWYQGEAHLARAAAKAGLPFTISSAGTMELEDICAQGGNQWFQLYLWRDRELSYDVVRRAHAAGCEALFVTLDLPVMPNREYLHRNGYGMPVKANRKNVPDMLAHPRWLLGVLGRYLLHDGALPTQSNLPQGLRQSLAKGAKPGAHFKQDDLDPEGIRRLRDLWPGKLVLKGVLHPDDARLALDLGADGVVVSNHGGRALDHSLAAIDALPAIVEAVGGRMTVFLDSGVRRGSDIVKARALGADMVLVGRAALYGLSAGGEAGVTRTLDLLREEVVRTMGMLGARNWDEVGPQVLAAGN</sequence>
<dbReference type="GO" id="GO:0010181">
    <property type="term" value="F:FMN binding"/>
    <property type="evidence" value="ECO:0007669"/>
    <property type="project" value="InterPro"/>
</dbReference>
<comment type="cofactor">
    <cofactor evidence="1">
        <name>FMN</name>
        <dbReference type="ChEBI" id="CHEBI:58210"/>
    </cofactor>
</comment>
<organism evidence="9 10">
    <name type="scientific">Alteraurantiacibacter buctensis</name>
    <dbReference type="NCBI Taxonomy" id="1503981"/>
    <lineage>
        <taxon>Bacteria</taxon>
        <taxon>Pseudomonadati</taxon>
        <taxon>Pseudomonadota</taxon>
        <taxon>Alphaproteobacteria</taxon>
        <taxon>Sphingomonadales</taxon>
        <taxon>Erythrobacteraceae</taxon>
        <taxon>Alteraurantiacibacter</taxon>
    </lineage>
</organism>
<reference evidence="9 10" key="1">
    <citation type="submission" date="2019-12" db="EMBL/GenBank/DDBJ databases">
        <title>Genomic-based taxomic classification of the family Erythrobacteraceae.</title>
        <authorList>
            <person name="Xu L."/>
        </authorList>
    </citation>
    <scope>NUCLEOTIDE SEQUENCE [LARGE SCALE GENOMIC DNA]</scope>
    <source>
        <strain evidence="9 10">M0322</strain>
    </source>
</reference>
<dbReference type="InterPro" id="IPR012133">
    <property type="entry name" value="Alpha-hydoxy_acid_DH_FMN"/>
</dbReference>
<dbReference type="PROSITE" id="PS51349">
    <property type="entry name" value="FMN_HYDROXY_ACID_DH_2"/>
    <property type="match status" value="1"/>
</dbReference>
<dbReference type="OrthoDB" id="9770452at2"/>
<dbReference type="PIRSF" id="PIRSF000138">
    <property type="entry name" value="Al-hdrx_acd_dh"/>
    <property type="match status" value="1"/>
</dbReference>
<dbReference type="PANTHER" id="PTHR10578">
    <property type="entry name" value="S -2-HYDROXY-ACID OXIDASE-RELATED"/>
    <property type="match status" value="1"/>
</dbReference>
<dbReference type="AlphaFoldDB" id="A0A844Z1F1"/>
<evidence type="ECO:0000256" key="5">
    <source>
        <dbReference type="ARBA" id="ARBA00024042"/>
    </source>
</evidence>
<feature type="binding site" evidence="7">
    <location>
        <begin position="340"/>
        <end position="341"/>
    </location>
    <ligand>
        <name>FMN</name>
        <dbReference type="ChEBI" id="CHEBI:58210"/>
    </ligand>
</feature>
<keyword evidence="2 7" id="KW-0285">Flavoprotein</keyword>
<dbReference type="SUPFAM" id="SSF51395">
    <property type="entry name" value="FMN-linked oxidoreductases"/>
    <property type="match status" value="1"/>
</dbReference>
<dbReference type="Gene3D" id="3.20.20.70">
    <property type="entry name" value="Aldolase class I"/>
    <property type="match status" value="1"/>
</dbReference>
<evidence type="ECO:0000256" key="7">
    <source>
        <dbReference type="PIRSR" id="PIRSR000138-2"/>
    </source>
</evidence>
<feature type="binding site" evidence="7">
    <location>
        <position position="262"/>
    </location>
    <ligand>
        <name>FMN</name>
        <dbReference type="ChEBI" id="CHEBI:58210"/>
    </ligand>
</feature>
<gene>
    <name evidence="9" type="ORF">GRI99_08775</name>
</gene>
<feature type="domain" description="FMN hydroxy acid dehydrogenase" evidence="8">
    <location>
        <begin position="6"/>
        <end position="390"/>
    </location>
</feature>
<dbReference type="InterPro" id="IPR037396">
    <property type="entry name" value="FMN_HAD"/>
</dbReference>
<comment type="similarity">
    <text evidence="5">Belongs to the FMN-dependent alpha-hydroxy acid dehydrogenase family.</text>
</comment>
<feature type="binding site" evidence="7">
    <location>
        <begin position="85"/>
        <end position="87"/>
    </location>
    <ligand>
        <name>FMN</name>
        <dbReference type="ChEBI" id="CHEBI:58210"/>
    </ligand>
</feature>
<accession>A0A844Z1F1</accession>
<dbReference type="GO" id="GO:0005886">
    <property type="term" value="C:plasma membrane"/>
    <property type="evidence" value="ECO:0007669"/>
    <property type="project" value="TreeGrafter"/>
</dbReference>
<evidence type="ECO:0000256" key="3">
    <source>
        <dbReference type="ARBA" id="ARBA00022643"/>
    </source>
</evidence>
<feature type="binding site" evidence="7">
    <location>
        <position position="286"/>
    </location>
    <ligand>
        <name>glyoxylate</name>
        <dbReference type="ChEBI" id="CHEBI:36655"/>
    </ligand>
</feature>
<comment type="caution">
    <text evidence="9">The sequence shown here is derived from an EMBL/GenBank/DDBJ whole genome shotgun (WGS) entry which is preliminary data.</text>
</comment>
<keyword evidence="4" id="KW-0560">Oxidoreductase</keyword>
<keyword evidence="3 7" id="KW-0288">FMN</keyword>
<evidence type="ECO:0000256" key="1">
    <source>
        <dbReference type="ARBA" id="ARBA00001917"/>
    </source>
</evidence>
<name>A0A844Z1F1_9SPHN</name>
<proteinExistence type="inferred from homology"/>
<feature type="binding site" evidence="7">
    <location>
        <position position="136"/>
    </location>
    <ligand>
        <name>glyoxylate</name>
        <dbReference type="ChEBI" id="CHEBI:36655"/>
    </ligand>
</feature>
<dbReference type="CDD" id="cd02809">
    <property type="entry name" value="alpha_hydroxyacid_oxid_FMN"/>
    <property type="match status" value="1"/>
</dbReference>
<evidence type="ECO:0000313" key="10">
    <source>
        <dbReference type="Proteomes" id="UP000466966"/>
    </source>
</evidence>
<dbReference type="GO" id="GO:0009060">
    <property type="term" value="P:aerobic respiration"/>
    <property type="evidence" value="ECO:0007669"/>
    <property type="project" value="TreeGrafter"/>
</dbReference>
<keyword evidence="10" id="KW-1185">Reference proteome</keyword>
<evidence type="ECO:0000313" key="9">
    <source>
        <dbReference type="EMBL" id="MXO71733.1"/>
    </source>
</evidence>
<feature type="binding site" evidence="7">
    <location>
        <position position="289"/>
    </location>
    <ligand>
        <name>glyoxylate</name>
        <dbReference type="ChEBI" id="CHEBI:36655"/>
    </ligand>
</feature>
<dbReference type="InterPro" id="IPR000262">
    <property type="entry name" value="FMN-dep_DH"/>
</dbReference>
<protein>
    <submittedName>
        <fullName evidence="9">Alpha-hydroxy-acid oxidizing protein</fullName>
    </submittedName>
</protein>
<feature type="binding site" evidence="7">
    <location>
        <position position="114"/>
    </location>
    <ligand>
        <name>FMN</name>
        <dbReference type="ChEBI" id="CHEBI:58210"/>
    </ligand>
</feature>
<evidence type="ECO:0000256" key="2">
    <source>
        <dbReference type="ARBA" id="ARBA00022630"/>
    </source>
</evidence>
<dbReference type="EMBL" id="WTYV01000002">
    <property type="protein sequence ID" value="MXO71733.1"/>
    <property type="molecule type" value="Genomic_DNA"/>
</dbReference>
<evidence type="ECO:0000259" key="8">
    <source>
        <dbReference type="PROSITE" id="PS51349"/>
    </source>
</evidence>